<feature type="domain" description="Receptor ligand binding region" evidence="7">
    <location>
        <begin position="427"/>
        <end position="682"/>
    </location>
</feature>
<feature type="transmembrane region" description="Helical" evidence="5">
    <location>
        <begin position="940"/>
        <end position="962"/>
    </location>
</feature>
<dbReference type="SUPFAM" id="SSF53822">
    <property type="entry name" value="Periplasmic binding protein-like I"/>
    <property type="match status" value="2"/>
</dbReference>
<evidence type="ECO:0000259" key="7">
    <source>
        <dbReference type="Pfam" id="PF01094"/>
    </source>
</evidence>
<evidence type="ECO:0000256" key="1">
    <source>
        <dbReference type="ARBA" id="ARBA00004370"/>
    </source>
</evidence>
<protein>
    <recommendedName>
        <fullName evidence="7">Receptor ligand binding region domain-containing protein</fullName>
    </recommendedName>
</protein>
<keyword evidence="9" id="KW-1185">Reference proteome</keyword>
<proteinExistence type="predicted"/>
<dbReference type="GO" id="GO:0016020">
    <property type="term" value="C:membrane"/>
    <property type="evidence" value="ECO:0007669"/>
    <property type="project" value="UniProtKB-SubCell"/>
</dbReference>
<dbReference type="AlphaFoldDB" id="A0A1R2CU46"/>
<evidence type="ECO:0000256" key="2">
    <source>
        <dbReference type="ARBA" id="ARBA00022692"/>
    </source>
</evidence>
<feature type="chain" id="PRO_5012774283" description="Receptor ligand binding region domain-containing protein" evidence="6">
    <location>
        <begin position="16"/>
        <end position="1151"/>
    </location>
</feature>
<feature type="transmembrane region" description="Helical" evidence="5">
    <location>
        <begin position="889"/>
        <end position="909"/>
    </location>
</feature>
<keyword evidence="2 5" id="KW-0812">Transmembrane</keyword>
<keyword evidence="4 5" id="KW-0472">Membrane</keyword>
<evidence type="ECO:0000256" key="4">
    <source>
        <dbReference type="ARBA" id="ARBA00023136"/>
    </source>
</evidence>
<evidence type="ECO:0000313" key="8">
    <source>
        <dbReference type="EMBL" id="OMJ92512.1"/>
    </source>
</evidence>
<feature type="transmembrane region" description="Helical" evidence="5">
    <location>
        <begin position="844"/>
        <end position="868"/>
    </location>
</feature>
<gene>
    <name evidence="8" type="ORF">SteCoe_4754</name>
</gene>
<keyword evidence="6" id="KW-0732">Signal</keyword>
<comment type="caution">
    <text evidence="8">The sequence shown here is derived from an EMBL/GenBank/DDBJ whole genome shotgun (WGS) entry which is preliminary data.</text>
</comment>
<feature type="transmembrane region" description="Helical" evidence="5">
    <location>
        <begin position="1058"/>
        <end position="1078"/>
    </location>
</feature>
<evidence type="ECO:0000313" key="9">
    <source>
        <dbReference type="Proteomes" id="UP000187209"/>
    </source>
</evidence>
<dbReference type="EMBL" id="MPUH01000060">
    <property type="protein sequence ID" value="OMJ92512.1"/>
    <property type="molecule type" value="Genomic_DNA"/>
</dbReference>
<organism evidence="8 9">
    <name type="scientific">Stentor coeruleus</name>
    <dbReference type="NCBI Taxonomy" id="5963"/>
    <lineage>
        <taxon>Eukaryota</taxon>
        <taxon>Sar</taxon>
        <taxon>Alveolata</taxon>
        <taxon>Ciliophora</taxon>
        <taxon>Postciliodesmatophora</taxon>
        <taxon>Heterotrichea</taxon>
        <taxon>Heterotrichida</taxon>
        <taxon>Stentoridae</taxon>
        <taxon>Stentor</taxon>
    </lineage>
</organism>
<dbReference type="Gene3D" id="3.40.50.2300">
    <property type="match status" value="2"/>
</dbReference>
<dbReference type="InterPro" id="IPR001828">
    <property type="entry name" value="ANF_lig-bd_rcpt"/>
</dbReference>
<keyword evidence="3 5" id="KW-1133">Transmembrane helix</keyword>
<name>A0A1R2CU46_9CILI</name>
<comment type="subcellular location">
    <subcellularLocation>
        <location evidence="1">Membrane</location>
    </subcellularLocation>
</comment>
<evidence type="ECO:0000256" key="5">
    <source>
        <dbReference type="SAM" id="Phobius"/>
    </source>
</evidence>
<dbReference type="InterPro" id="IPR028082">
    <property type="entry name" value="Peripla_BP_I"/>
</dbReference>
<evidence type="ECO:0000256" key="3">
    <source>
        <dbReference type="ARBA" id="ARBA00022989"/>
    </source>
</evidence>
<feature type="transmembrane region" description="Helical" evidence="5">
    <location>
        <begin position="1031"/>
        <end position="1052"/>
    </location>
</feature>
<sequence length="1151" mass="130917">MGFLLLQFLIVSSSAINIQIIISDQTSANESSQLESSFTSLGHEVSIVDVSNLQTIQPSIASNMNIGIDYTQSPFYSLEISEYSRTWGIIILKNNCEEFTPETWTFCVHPTLNAYALALYSLFQYLDWKKVVIISDTSSQSLKLGLEIEKVFNIMFHSFLSVDSEQGIFDDFVGKKIKAGGYKQVLVLGDSIFTNKVLMSFYNKLVYQTSGIIIVGKDLSITSNEKTLLFFEKGLEKTSSDLEYTINALMIFINLAKEYSEKNQDFTNFSLMGFLEKNTINHMKLADFTLANIISGEKVFIGNCISGVVNFTQDPVFPSGNLDNNNPTIGVSISFNNPVGFPSATQGAYMQLGAIFAATYINITKSLLKNHDLTIFYASCGSEFFFHDLSYYCWLNSNPFLGSFYIASPVLDVILGENQVFNELGVKIPMIGGLVINEGLTNKTNYPMFTRIVASDSNLAYLINLFNVLGWHKFNFLYTNNTQGLQSMESVLKLGLNVINREDLRAVPEGYNSSQFEKYKEIFLEIERTKVRPLFLMANFPDIFYIAESLYDIGLRSGDIIAFFVYKVSANINMLTDVNLKKKVVEILEGNLIAFAQEWVGDYGKNVKNMITDAFGLPNDYKCFSYDSMMLGLNAVDFLLLSGSLYEDPDKVNQAIRMQRFTGCSGIVSINSESNDRKGFKFGAYQVTFDNNTGLFYDKLFCDVNQDSLTPLVFVDNFTWPNGQTDVPSDSRLYGLECPFEDREKVVNDKATAIFYVLSLFFMFYTAMLSLFFWKKWWNSDIKLLFQSSEIKFGDYVVMIVIVVDLFQIMGMGPDLTPFLFGASKIPDYISVNMSNIINFTKDVYWMGVYVTLITCLVWFYLSIVVIFRLDEKFKYSVFKFSNTLAISLMPIIGDLLFLPIVSILLFIFDCHEGTGESLTESFLTKDCSTYCWKDHHLTYSILSIFTLLIFLPLSIFLRPVWQELVAEMNIKTNSIFHITKGILQVLLVILNRTVKKVHQSAHGVIIVLLLIVYSLFLNRYKPFNYPRLNMWKQLSIAAACWSLLIASGYWLTFVYSYMWLCLFAFGWIIIGGIGIFLQKRKFPSLLFSQKSLDISALVKFTFTNTIKLESLPIHRMSTVNYATGFKYEVGKDENNESKLFKRIAARLKTK</sequence>
<feature type="transmembrane region" description="Helical" evidence="5">
    <location>
        <begin position="974"/>
        <end position="995"/>
    </location>
</feature>
<dbReference type="Pfam" id="PF01094">
    <property type="entry name" value="ANF_receptor"/>
    <property type="match status" value="1"/>
</dbReference>
<feature type="transmembrane region" description="Helical" evidence="5">
    <location>
        <begin position="793"/>
        <end position="811"/>
    </location>
</feature>
<accession>A0A1R2CU46</accession>
<evidence type="ECO:0000256" key="6">
    <source>
        <dbReference type="SAM" id="SignalP"/>
    </source>
</evidence>
<dbReference type="Proteomes" id="UP000187209">
    <property type="component" value="Unassembled WGS sequence"/>
</dbReference>
<feature type="transmembrane region" description="Helical" evidence="5">
    <location>
        <begin position="1001"/>
        <end position="1019"/>
    </location>
</feature>
<feature type="signal peptide" evidence="6">
    <location>
        <begin position="1"/>
        <end position="15"/>
    </location>
</feature>
<feature type="transmembrane region" description="Helical" evidence="5">
    <location>
        <begin position="753"/>
        <end position="773"/>
    </location>
</feature>
<dbReference type="OrthoDB" id="322777at2759"/>
<reference evidence="8 9" key="1">
    <citation type="submission" date="2016-11" db="EMBL/GenBank/DDBJ databases">
        <title>The macronuclear genome of Stentor coeruleus: a giant cell with tiny introns.</title>
        <authorList>
            <person name="Slabodnick M."/>
            <person name="Ruby J.G."/>
            <person name="Reiff S.B."/>
            <person name="Swart E.C."/>
            <person name="Gosai S."/>
            <person name="Prabakaran S."/>
            <person name="Witkowska E."/>
            <person name="Larue G.E."/>
            <person name="Fisher S."/>
            <person name="Freeman R.M."/>
            <person name="Gunawardena J."/>
            <person name="Chu W."/>
            <person name="Stover N.A."/>
            <person name="Gregory B.D."/>
            <person name="Nowacki M."/>
            <person name="Derisi J."/>
            <person name="Roy S.W."/>
            <person name="Marshall W.F."/>
            <person name="Sood P."/>
        </authorList>
    </citation>
    <scope>NUCLEOTIDE SEQUENCE [LARGE SCALE GENOMIC DNA]</scope>
    <source>
        <strain evidence="8">WM001</strain>
    </source>
</reference>